<keyword evidence="1" id="KW-1133">Transmembrane helix</keyword>
<name>A0A6J4TJE7_9ACTN</name>
<protein>
    <submittedName>
        <fullName evidence="2">Uncharacterized protein</fullName>
    </submittedName>
</protein>
<feature type="transmembrane region" description="Helical" evidence="1">
    <location>
        <begin position="58"/>
        <end position="81"/>
    </location>
</feature>
<dbReference type="EMBL" id="CADCVO010000570">
    <property type="protein sequence ID" value="CAA9525096.1"/>
    <property type="molecule type" value="Genomic_DNA"/>
</dbReference>
<feature type="transmembrane region" description="Helical" evidence="1">
    <location>
        <begin position="12"/>
        <end position="37"/>
    </location>
</feature>
<proteinExistence type="predicted"/>
<accession>A0A6J4TJE7</accession>
<dbReference type="AlphaFoldDB" id="A0A6J4TJE7"/>
<sequence length="91" mass="9248">MLVACGATAARFGASGAIAGGVAGGMLAILLVILQLFRVALRLIRLTYTDLDFTGARLANLLWTLVVLLIAVAIGALLGWLGGKVSPSPTA</sequence>
<evidence type="ECO:0000256" key="1">
    <source>
        <dbReference type="SAM" id="Phobius"/>
    </source>
</evidence>
<keyword evidence="1" id="KW-0472">Membrane</keyword>
<reference evidence="2" key="1">
    <citation type="submission" date="2020-02" db="EMBL/GenBank/DDBJ databases">
        <authorList>
            <person name="Meier V. D."/>
        </authorList>
    </citation>
    <scope>NUCLEOTIDE SEQUENCE</scope>
    <source>
        <strain evidence="2">AVDCRST_MAG13</strain>
    </source>
</reference>
<organism evidence="2">
    <name type="scientific">uncultured Solirubrobacteraceae bacterium</name>
    <dbReference type="NCBI Taxonomy" id="1162706"/>
    <lineage>
        <taxon>Bacteria</taxon>
        <taxon>Bacillati</taxon>
        <taxon>Actinomycetota</taxon>
        <taxon>Thermoleophilia</taxon>
        <taxon>Solirubrobacterales</taxon>
        <taxon>Solirubrobacteraceae</taxon>
        <taxon>environmental samples</taxon>
    </lineage>
</organism>
<gene>
    <name evidence="2" type="ORF">AVDCRST_MAG13-3664</name>
</gene>
<keyword evidence="1" id="KW-0812">Transmembrane</keyword>
<evidence type="ECO:0000313" key="2">
    <source>
        <dbReference type="EMBL" id="CAA9525096.1"/>
    </source>
</evidence>